<dbReference type="InterPro" id="IPR036736">
    <property type="entry name" value="ACP-like_sf"/>
</dbReference>
<sequence>MGMDFIELVYAVEEEFDVKISHRDWQELAAQKPVTAGSLADFVFEKLPETERLPQESSLTADSSPPELTQAAVDLINRAALRWLQEKLREFKQQPNHSSLDFPEELKLASLIRGRQVRSFFRTLKLAGLQTPHLWLSWRQMGIIAGFSAVLGLLIFAERCRVDFLSAALGGGFAFLLAYVGGLIAGKRWFAATPSTKTVGQLADHLAALNPRFFGRLAAVKLNRLQVWIFVQKCLADLLGEPVESIKPESRLVEDLGMD</sequence>
<feature type="transmembrane region" description="Helical" evidence="1">
    <location>
        <begin position="164"/>
        <end position="185"/>
    </location>
</feature>
<proteinExistence type="predicted"/>
<keyword evidence="1" id="KW-1133">Transmembrane helix</keyword>
<dbReference type="Gene3D" id="1.10.1200.10">
    <property type="entry name" value="ACP-like"/>
    <property type="match status" value="1"/>
</dbReference>
<evidence type="ECO:0000313" key="2">
    <source>
        <dbReference type="EMBL" id="QDU27607.1"/>
    </source>
</evidence>
<reference evidence="2 3" key="1">
    <citation type="submission" date="2019-02" db="EMBL/GenBank/DDBJ databases">
        <title>Deep-cultivation of Planctomycetes and their phenomic and genomic characterization uncovers novel biology.</title>
        <authorList>
            <person name="Wiegand S."/>
            <person name="Jogler M."/>
            <person name="Boedeker C."/>
            <person name="Pinto D."/>
            <person name="Vollmers J."/>
            <person name="Rivas-Marin E."/>
            <person name="Kohn T."/>
            <person name="Peeters S.H."/>
            <person name="Heuer A."/>
            <person name="Rast P."/>
            <person name="Oberbeckmann S."/>
            <person name="Bunk B."/>
            <person name="Jeske O."/>
            <person name="Meyerdierks A."/>
            <person name="Storesund J.E."/>
            <person name="Kallscheuer N."/>
            <person name="Luecker S."/>
            <person name="Lage O.M."/>
            <person name="Pohl T."/>
            <person name="Merkel B.J."/>
            <person name="Hornburger P."/>
            <person name="Mueller R.-W."/>
            <person name="Bruemmer F."/>
            <person name="Labrenz M."/>
            <person name="Spormann A.M."/>
            <person name="Op den Camp H."/>
            <person name="Overmann J."/>
            <person name="Amann R."/>
            <person name="Jetten M.S.M."/>
            <person name="Mascher T."/>
            <person name="Medema M.H."/>
            <person name="Devos D.P."/>
            <person name="Kaster A.-K."/>
            <person name="Ovreas L."/>
            <person name="Rohde M."/>
            <person name="Galperin M.Y."/>
            <person name="Jogler C."/>
        </authorList>
    </citation>
    <scope>NUCLEOTIDE SEQUENCE [LARGE SCALE GENOMIC DNA]</scope>
    <source>
        <strain evidence="2 3">ETA_A8</strain>
    </source>
</reference>
<evidence type="ECO:0000256" key="1">
    <source>
        <dbReference type="SAM" id="Phobius"/>
    </source>
</evidence>
<name>A0A517YBJ2_9BACT</name>
<evidence type="ECO:0000313" key="3">
    <source>
        <dbReference type="Proteomes" id="UP000315017"/>
    </source>
</evidence>
<feature type="transmembrane region" description="Helical" evidence="1">
    <location>
        <begin position="141"/>
        <end position="158"/>
    </location>
</feature>
<keyword evidence="1" id="KW-0812">Transmembrane</keyword>
<dbReference type="KEGG" id="aagg:ETAA8_26950"/>
<gene>
    <name evidence="2" type="ORF">ETAA8_26950</name>
</gene>
<keyword evidence="1" id="KW-0472">Membrane</keyword>
<protein>
    <submittedName>
        <fullName evidence="2">Acyl carrier protein</fullName>
    </submittedName>
</protein>
<dbReference type="AlphaFoldDB" id="A0A517YBJ2"/>
<dbReference type="Proteomes" id="UP000315017">
    <property type="component" value="Chromosome"/>
</dbReference>
<organism evidence="2 3">
    <name type="scientific">Anatilimnocola aggregata</name>
    <dbReference type="NCBI Taxonomy" id="2528021"/>
    <lineage>
        <taxon>Bacteria</taxon>
        <taxon>Pseudomonadati</taxon>
        <taxon>Planctomycetota</taxon>
        <taxon>Planctomycetia</taxon>
        <taxon>Pirellulales</taxon>
        <taxon>Pirellulaceae</taxon>
        <taxon>Anatilimnocola</taxon>
    </lineage>
</organism>
<keyword evidence="3" id="KW-1185">Reference proteome</keyword>
<dbReference type="EMBL" id="CP036274">
    <property type="protein sequence ID" value="QDU27607.1"/>
    <property type="molecule type" value="Genomic_DNA"/>
</dbReference>
<accession>A0A517YBJ2</accession>